<dbReference type="InterPro" id="IPR001387">
    <property type="entry name" value="Cro/C1-type_HTH"/>
</dbReference>
<dbReference type="GO" id="GO:0003677">
    <property type="term" value="F:DNA binding"/>
    <property type="evidence" value="ECO:0007669"/>
    <property type="project" value="UniProtKB-KW"/>
</dbReference>
<evidence type="ECO:0000313" key="3">
    <source>
        <dbReference type="Proteomes" id="UP000063699"/>
    </source>
</evidence>
<organism evidence="2 3">
    <name type="scientific">Kibdelosporangium phytohabitans</name>
    <dbReference type="NCBI Taxonomy" id="860235"/>
    <lineage>
        <taxon>Bacteria</taxon>
        <taxon>Bacillati</taxon>
        <taxon>Actinomycetota</taxon>
        <taxon>Actinomycetes</taxon>
        <taxon>Pseudonocardiales</taxon>
        <taxon>Pseudonocardiaceae</taxon>
        <taxon>Kibdelosporangium</taxon>
    </lineage>
</organism>
<dbReference type="SMART" id="SM00530">
    <property type="entry name" value="HTH_XRE"/>
    <property type="match status" value="1"/>
</dbReference>
<dbReference type="STRING" id="860235.AOZ06_50000"/>
<dbReference type="OrthoDB" id="4285266at2"/>
<gene>
    <name evidence="2" type="ORF">AOZ06_50000</name>
</gene>
<dbReference type="PROSITE" id="PS50943">
    <property type="entry name" value="HTH_CROC1"/>
    <property type="match status" value="1"/>
</dbReference>
<protein>
    <submittedName>
        <fullName evidence="2">DNA-binding protein</fullName>
    </submittedName>
</protein>
<dbReference type="AlphaFoldDB" id="A0A0N9IKP9"/>
<proteinExistence type="predicted"/>
<dbReference type="Pfam" id="PF13560">
    <property type="entry name" value="HTH_31"/>
    <property type="match status" value="1"/>
</dbReference>
<dbReference type="CDD" id="cd00093">
    <property type="entry name" value="HTH_XRE"/>
    <property type="match status" value="1"/>
</dbReference>
<feature type="domain" description="HTH cro/C1-type" evidence="1">
    <location>
        <begin position="17"/>
        <end position="72"/>
    </location>
</feature>
<keyword evidence="3" id="KW-1185">Reference proteome</keyword>
<accession>A0A0N9IKP9</accession>
<keyword evidence="2" id="KW-0238">DNA-binding</keyword>
<dbReference type="InterPro" id="IPR043917">
    <property type="entry name" value="DUF5753"/>
</dbReference>
<dbReference type="InterPro" id="IPR010982">
    <property type="entry name" value="Lambda_DNA-bd_dom_sf"/>
</dbReference>
<dbReference type="EMBL" id="CP012752">
    <property type="protein sequence ID" value="ALG15654.1"/>
    <property type="molecule type" value="Genomic_DNA"/>
</dbReference>
<dbReference type="Pfam" id="PF19054">
    <property type="entry name" value="DUF5753"/>
    <property type="match status" value="1"/>
</dbReference>
<dbReference type="SUPFAM" id="SSF47413">
    <property type="entry name" value="lambda repressor-like DNA-binding domains"/>
    <property type="match status" value="1"/>
</dbReference>
<reference evidence="2 3" key="1">
    <citation type="submission" date="2015-07" db="EMBL/GenBank/DDBJ databases">
        <title>Genome sequencing of Kibdelosporangium phytohabitans.</title>
        <authorList>
            <person name="Qin S."/>
            <person name="Xing K."/>
        </authorList>
    </citation>
    <scope>NUCLEOTIDE SEQUENCE [LARGE SCALE GENOMIC DNA]</scope>
    <source>
        <strain evidence="2 3">KLBMP1111</strain>
    </source>
</reference>
<dbReference type="Proteomes" id="UP000063699">
    <property type="component" value="Chromosome"/>
</dbReference>
<name>A0A0N9IKP9_9PSEU</name>
<dbReference type="KEGG" id="kphy:AOZ06_50000"/>
<evidence type="ECO:0000313" key="2">
    <source>
        <dbReference type="EMBL" id="ALG15654.1"/>
    </source>
</evidence>
<sequence length="291" mass="33192">MVTVNPTAVKRWIALEMKRLREASGHDRSAAAERIGKATTVIAHIETARNLPAPADLELLLALYGVPDRVQLFREMVKRAKRGKDWWIGYKFKFETVGMSELFLALETGSARISSADMLVVPGLFQTRDYALGINQSGERRLTDEQIAAWLELRMTRQQMLDRSDAPPRVWSILDEGVLRRQVGGPAVMREQLHHLAELAERPNIEIQVLPFSAGAHPATDGTFTIFDYPPEFIGDTGTVYIEGRHQPSYYESPEEVRDYRNIFERLQIQAHKPDQSREFILSLAKEIREH</sequence>
<evidence type="ECO:0000259" key="1">
    <source>
        <dbReference type="PROSITE" id="PS50943"/>
    </source>
</evidence>